<dbReference type="SUPFAM" id="SSF158446">
    <property type="entry name" value="IVS-encoded protein-like"/>
    <property type="match status" value="1"/>
</dbReference>
<comment type="caution">
    <text evidence="1">The sequence shown here is derived from an EMBL/GenBank/DDBJ whole genome shotgun (WGS) entry which is preliminary data.</text>
</comment>
<dbReference type="InterPro" id="IPR036583">
    <property type="entry name" value="23S_rRNA_IVS_sf"/>
</dbReference>
<protein>
    <submittedName>
        <fullName evidence="1">Four helix bundle protein</fullName>
    </submittedName>
</protein>
<dbReference type="Proteomes" id="UP001595740">
    <property type="component" value="Unassembled WGS sequence"/>
</dbReference>
<dbReference type="EMBL" id="JBHRXK010000002">
    <property type="protein sequence ID" value="MFC3550315.1"/>
    <property type="molecule type" value="Genomic_DNA"/>
</dbReference>
<dbReference type="PANTHER" id="PTHR38471">
    <property type="entry name" value="FOUR HELIX BUNDLE PROTEIN"/>
    <property type="match status" value="1"/>
</dbReference>
<accession>A0ABV7RLR3</accession>
<dbReference type="InterPro" id="IPR012657">
    <property type="entry name" value="23S_rRNA-intervening_sequence"/>
</dbReference>
<dbReference type="Pfam" id="PF05635">
    <property type="entry name" value="23S_rRNA_IVP"/>
    <property type="match status" value="1"/>
</dbReference>
<proteinExistence type="predicted"/>
<dbReference type="RefSeq" id="WP_386758086.1">
    <property type="nucleotide sequence ID" value="NZ_JBHRXK010000002.1"/>
</dbReference>
<evidence type="ECO:0000313" key="1">
    <source>
        <dbReference type="EMBL" id="MFC3550315.1"/>
    </source>
</evidence>
<dbReference type="PANTHER" id="PTHR38471:SF2">
    <property type="entry name" value="FOUR HELIX BUNDLE PROTEIN"/>
    <property type="match status" value="1"/>
</dbReference>
<reference evidence="2" key="1">
    <citation type="journal article" date="2019" name="Int. J. Syst. Evol. Microbiol.">
        <title>The Global Catalogue of Microorganisms (GCM) 10K type strain sequencing project: providing services to taxonomists for standard genome sequencing and annotation.</title>
        <authorList>
            <consortium name="The Broad Institute Genomics Platform"/>
            <consortium name="The Broad Institute Genome Sequencing Center for Infectious Disease"/>
            <person name="Wu L."/>
            <person name="Ma J."/>
        </authorList>
    </citation>
    <scope>NUCLEOTIDE SEQUENCE [LARGE SCALE GENOMIC DNA]</scope>
    <source>
        <strain evidence="2">KCTC 42875</strain>
    </source>
</reference>
<dbReference type="CDD" id="cd16377">
    <property type="entry name" value="23S_rRNA_IVP_like"/>
    <property type="match status" value="1"/>
</dbReference>
<name>A0ABV7RLR3_9GAMM</name>
<gene>
    <name evidence="1" type="ORF">ACFOLC_04730</name>
</gene>
<sequence length="138" mass="15384">MGDSDKRPHQRLDVWHDAMDLVAAVYAYSAQFPADERFGLTSQVRRAAISVPSNIAEGAARKSRNELHRFLSIARGSLSELDTQLLIAARLEFGTTPIELDQILDRTFARLNAPMTSIAARMDESPITNHESRPSHAR</sequence>
<dbReference type="NCBIfam" id="TIGR02436">
    <property type="entry name" value="four helix bundle protein"/>
    <property type="match status" value="1"/>
</dbReference>
<keyword evidence="2" id="KW-1185">Reference proteome</keyword>
<dbReference type="Gene3D" id="1.20.1440.60">
    <property type="entry name" value="23S rRNA-intervening sequence"/>
    <property type="match status" value="1"/>
</dbReference>
<organism evidence="1 2">
    <name type="scientific">Lysobacter cavernae</name>
    <dbReference type="NCBI Taxonomy" id="1685901"/>
    <lineage>
        <taxon>Bacteria</taxon>
        <taxon>Pseudomonadati</taxon>
        <taxon>Pseudomonadota</taxon>
        <taxon>Gammaproteobacteria</taxon>
        <taxon>Lysobacterales</taxon>
        <taxon>Lysobacteraceae</taxon>
        <taxon>Lysobacter</taxon>
    </lineage>
</organism>
<evidence type="ECO:0000313" key="2">
    <source>
        <dbReference type="Proteomes" id="UP001595740"/>
    </source>
</evidence>